<organism evidence="1 2">
    <name type="scientific">Hyaloscypha hepaticicola</name>
    <dbReference type="NCBI Taxonomy" id="2082293"/>
    <lineage>
        <taxon>Eukaryota</taxon>
        <taxon>Fungi</taxon>
        <taxon>Dikarya</taxon>
        <taxon>Ascomycota</taxon>
        <taxon>Pezizomycotina</taxon>
        <taxon>Leotiomycetes</taxon>
        <taxon>Helotiales</taxon>
        <taxon>Hyaloscyphaceae</taxon>
        <taxon>Hyaloscypha</taxon>
    </lineage>
</organism>
<gene>
    <name evidence="1" type="ORF">NA56DRAFT_136712</name>
</gene>
<reference evidence="1 2" key="1">
    <citation type="submission" date="2016-05" db="EMBL/GenBank/DDBJ databases">
        <title>A degradative enzymes factory behind the ericoid mycorrhizal symbiosis.</title>
        <authorList>
            <consortium name="DOE Joint Genome Institute"/>
            <person name="Martino E."/>
            <person name="Morin E."/>
            <person name="Grelet G."/>
            <person name="Kuo A."/>
            <person name="Kohler A."/>
            <person name="Daghino S."/>
            <person name="Barry K."/>
            <person name="Choi C."/>
            <person name="Cichocki N."/>
            <person name="Clum A."/>
            <person name="Copeland A."/>
            <person name="Hainaut M."/>
            <person name="Haridas S."/>
            <person name="Labutti K."/>
            <person name="Lindquist E."/>
            <person name="Lipzen A."/>
            <person name="Khouja H.-R."/>
            <person name="Murat C."/>
            <person name="Ohm R."/>
            <person name="Olson A."/>
            <person name="Spatafora J."/>
            <person name="Veneault-Fourrey C."/>
            <person name="Henrissat B."/>
            <person name="Grigoriev I."/>
            <person name="Martin F."/>
            <person name="Perotto S."/>
        </authorList>
    </citation>
    <scope>NUCLEOTIDE SEQUENCE [LARGE SCALE GENOMIC DNA]</scope>
    <source>
        <strain evidence="1 2">UAMH 7357</strain>
    </source>
</reference>
<accession>A0A2J6QMN8</accession>
<proteinExistence type="predicted"/>
<protein>
    <submittedName>
        <fullName evidence="1">Uncharacterized protein</fullName>
    </submittedName>
</protein>
<sequence>MGWDEMGSWESWESWDGFKFEDGGALRGFAWLAYGLSSSTPATAPKPLKPLKPQFPSFRPPLAPLQASPLQGFPSGPPPAPSHRIHYSIPSHRLIHIHSPLHRQLRYCTALHCAALRATCSFHETRAVKSSLS</sequence>
<dbReference type="EMBL" id="KZ613465">
    <property type="protein sequence ID" value="PMD27514.1"/>
    <property type="molecule type" value="Genomic_DNA"/>
</dbReference>
<dbReference type="Proteomes" id="UP000235672">
    <property type="component" value="Unassembled WGS sequence"/>
</dbReference>
<evidence type="ECO:0000313" key="1">
    <source>
        <dbReference type="EMBL" id="PMD27514.1"/>
    </source>
</evidence>
<dbReference type="AlphaFoldDB" id="A0A2J6QMN8"/>
<keyword evidence="2" id="KW-1185">Reference proteome</keyword>
<evidence type="ECO:0000313" key="2">
    <source>
        <dbReference type="Proteomes" id="UP000235672"/>
    </source>
</evidence>
<name>A0A2J6QMN8_9HELO</name>